<dbReference type="Gene3D" id="3.30.460.40">
    <property type="match status" value="1"/>
</dbReference>
<dbReference type="RefSeq" id="WP_340234596.1">
    <property type="nucleotide sequence ID" value="NZ_JBBEWC010000002.1"/>
</dbReference>
<keyword evidence="2" id="KW-1185">Reference proteome</keyword>
<dbReference type="EMBL" id="JBHULC010000018">
    <property type="protein sequence ID" value="MFD2522365.1"/>
    <property type="molecule type" value="Genomic_DNA"/>
</dbReference>
<proteinExistence type="predicted"/>
<dbReference type="Proteomes" id="UP001597510">
    <property type="component" value="Unassembled WGS sequence"/>
</dbReference>
<dbReference type="SUPFAM" id="SSF81301">
    <property type="entry name" value="Nucleotidyltransferase"/>
    <property type="match status" value="1"/>
</dbReference>
<protein>
    <recommendedName>
        <fullName evidence="3">Nucleotidyltransferase family protein</fullName>
    </recommendedName>
</protein>
<accession>A0ABW5JCB3</accession>
<organism evidence="1 2">
    <name type="scientific">Emticicia soli</name>
    <dbReference type="NCBI Taxonomy" id="2027878"/>
    <lineage>
        <taxon>Bacteria</taxon>
        <taxon>Pseudomonadati</taxon>
        <taxon>Bacteroidota</taxon>
        <taxon>Cytophagia</taxon>
        <taxon>Cytophagales</taxon>
        <taxon>Leadbetterellaceae</taxon>
        <taxon>Emticicia</taxon>
    </lineage>
</organism>
<dbReference type="InterPro" id="IPR043519">
    <property type="entry name" value="NT_sf"/>
</dbReference>
<reference evidence="2" key="1">
    <citation type="journal article" date="2019" name="Int. J. Syst. Evol. Microbiol.">
        <title>The Global Catalogue of Microorganisms (GCM) 10K type strain sequencing project: providing services to taxonomists for standard genome sequencing and annotation.</title>
        <authorList>
            <consortium name="The Broad Institute Genomics Platform"/>
            <consortium name="The Broad Institute Genome Sequencing Center for Infectious Disease"/>
            <person name="Wu L."/>
            <person name="Ma J."/>
        </authorList>
    </citation>
    <scope>NUCLEOTIDE SEQUENCE [LARGE SCALE GENOMIC DNA]</scope>
    <source>
        <strain evidence="2">KCTC 52344</strain>
    </source>
</reference>
<evidence type="ECO:0000313" key="2">
    <source>
        <dbReference type="Proteomes" id="UP001597510"/>
    </source>
</evidence>
<comment type="caution">
    <text evidence="1">The sequence shown here is derived from an EMBL/GenBank/DDBJ whole genome shotgun (WGS) entry which is preliminary data.</text>
</comment>
<gene>
    <name evidence="1" type="ORF">ACFSR2_15820</name>
</gene>
<evidence type="ECO:0000313" key="1">
    <source>
        <dbReference type="EMBL" id="MFD2522365.1"/>
    </source>
</evidence>
<sequence>MDIKAKIEQSIAFLSDDLSNLQEPFYLIGSSALILAGIPLETSDDIDLLTSYRDATFLKKHWQANKVDTYWTKDADKFRSNFGRFQWGTTLVEVMGNLEVFHEDKWQKLIVKEYFELEINQVKVRIPNLKEQHRIFCLFGRDKDLAKADKIVQYT</sequence>
<evidence type="ECO:0008006" key="3">
    <source>
        <dbReference type="Google" id="ProtNLM"/>
    </source>
</evidence>
<name>A0ABW5JCB3_9BACT</name>